<keyword evidence="1" id="KW-0732">Signal</keyword>
<comment type="caution">
    <text evidence="2">The sequence shown here is derived from an EMBL/GenBank/DDBJ whole genome shotgun (WGS) entry which is preliminary data.</text>
</comment>
<dbReference type="Gene3D" id="2.100.10.20">
    <property type="entry name" value="Vitelline membrane outer layer protein I (VOMI)"/>
    <property type="match status" value="1"/>
</dbReference>
<dbReference type="PANTHER" id="PTHR18841:SF0">
    <property type="entry name" value="VITELLINE MEMBRANE OUTER LAYER 1 HOMOLOG A-RELATED"/>
    <property type="match status" value="1"/>
</dbReference>
<dbReference type="GO" id="GO:0005615">
    <property type="term" value="C:extracellular space"/>
    <property type="evidence" value="ECO:0007669"/>
    <property type="project" value="TreeGrafter"/>
</dbReference>
<dbReference type="AlphaFoldDB" id="A0A7J6BVG1"/>
<sequence>MRHFLSLLLVIIGLQLSIQSIGRRSERSASRPYISVLTVTNGKWFGSWGEVEMCPRGTYAAGFSLKVDKPSSGDNKGLTGIRLHCISPLRALLDLHDDYSSVRSEVGSWGEWTEIKWCPCCFLTAFKLRVESYQGFGDDTAANNIRFKCSQETELEGKGTSWGEWGGWSQKCERGGICGIKTQVEGPQGNGDDTALNDVIMYCCD</sequence>
<dbReference type="PANTHER" id="PTHR18841">
    <property type="entry name" value="VITELLINE MEMBRANE OUTER LAYER PROTEIN I-RELATED"/>
    <property type="match status" value="1"/>
</dbReference>
<organism evidence="2 3">
    <name type="scientific">Onychostoma macrolepis</name>
    <dbReference type="NCBI Taxonomy" id="369639"/>
    <lineage>
        <taxon>Eukaryota</taxon>
        <taxon>Metazoa</taxon>
        <taxon>Chordata</taxon>
        <taxon>Craniata</taxon>
        <taxon>Vertebrata</taxon>
        <taxon>Euteleostomi</taxon>
        <taxon>Actinopterygii</taxon>
        <taxon>Neopterygii</taxon>
        <taxon>Teleostei</taxon>
        <taxon>Ostariophysi</taxon>
        <taxon>Cypriniformes</taxon>
        <taxon>Cyprinidae</taxon>
        <taxon>Acrossocheilinae</taxon>
        <taxon>Onychostoma</taxon>
    </lineage>
</organism>
<dbReference type="InterPro" id="IPR005515">
    <property type="entry name" value="VOMI"/>
</dbReference>
<dbReference type="SUPFAM" id="SSF51092">
    <property type="entry name" value="Vitelline membrane outer protein-I (VMO-I)"/>
    <property type="match status" value="1"/>
</dbReference>
<dbReference type="Pfam" id="PF03762">
    <property type="entry name" value="VOMI"/>
    <property type="match status" value="1"/>
</dbReference>
<evidence type="ECO:0000256" key="1">
    <source>
        <dbReference type="SAM" id="SignalP"/>
    </source>
</evidence>
<dbReference type="InterPro" id="IPR036706">
    <property type="entry name" value="VOMI_sf"/>
</dbReference>
<dbReference type="Proteomes" id="UP000579812">
    <property type="component" value="Unassembled WGS sequence"/>
</dbReference>
<protein>
    <recommendedName>
        <fullName evidence="4">Vitelline membrane outer layer 1-like protein</fullName>
    </recommendedName>
</protein>
<feature type="signal peptide" evidence="1">
    <location>
        <begin position="1"/>
        <end position="17"/>
    </location>
</feature>
<name>A0A7J6BVG1_9TELE</name>
<dbReference type="CDD" id="cd00220">
    <property type="entry name" value="VMO-I"/>
    <property type="match status" value="1"/>
</dbReference>
<evidence type="ECO:0000313" key="2">
    <source>
        <dbReference type="EMBL" id="KAF4098976.1"/>
    </source>
</evidence>
<evidence type="ECO:0000313" key="3">
    <source>
        <dbReference type="Proteomes" id="UP000579812"/>
    </source>
</evidence>
<keyword evidence="3" id="KW-1185">Reference proteome</keyword>
<accession>A0A7J6BVG1</accession>
<gene>
    <name evidence="2" type="ORF">G5714_021006</name>
</gene>
<evidence type="ECO:0008006" key="4">
    <source>
        <dbReference type="Google" id="ProtNLM"/>
    </source>
</evidence>
<dbReference type="EMBL" id="JAAMOB010000021">
    <property type="protein sequence ID" value="KAF4098976.1"/>
    <property type="molecule type" value="Genomic_DNA"/>
</dbReference>
<dbReference type="OrthoDB" id="6344411at2759"/>
<proteinExistence type="predicted"/>
<feature type="chain" id="PRO_5029851684" description="Vitelline membrane outer layer 1-like protein" evidence="1">
    <location>
        <begin position="18"/>
        <end position="205"/>
    </location>
</feature>
<reference evidence="2 3" key="1">
    <citation type="submission" date="2020-04" db="EMBL/GenBank/DDBJ databases">
        <title>Chromosome-level genome assembly of a cyprinid fish Onychostoma macrolepis by integration of Nanopore Sequencing, Bionano and Hi-C technology.</title>
        <authorList>
            <person name="Wang D."/>
        </authorList>
    </citation>
    <scope>NUCLEOTIDE SEQUENCE [LARGE SCALE GENOMIC DNA]</scope>
    <source>
        <strain evidence="2">SWU-2019</strain>
        <tissue evidence="2">Muscle</tissue>
    </source>
</reference>